<comment type="caution">
    <text evidence="1">The sequence shown here is derived from an EMBL/GenBank/DDBJ whole genome shotgun (WGS) entry which is preliminary data.</text>
</comment>
<proteinExistence type="predicted"/>
<gene>
    <name evidence="1" type="ORF">ACFPM7_04000</name>
</gene>
<accession>A0ABW0EJ48</accession>
<name>A0ABW0EJ48_9PSEU</name>
<keyword evidence="2" id="KW-1185">Reference proteome</keyword>
<organism evidence="1 2">
    <name type="scientific">Actinokineospora guangxiensis</name>
    <dbReference type="NCBI Taxonomy" id="1490288"/>
    <lineage>
        <taxon>Bacteria</taxon>
        <taxon>Bacillati</taxon>
        <taxon>Actinomycetota</taxon>
        <taxon>Actinomycetes</taxon>
        <taxon>Pseudonocardiales</taxon>
        <taxon>Pseudonocardiaceae</taxon>
        <taxon>Actinokineospora</taxon>
    </lineage>
</organism>
<reference evidence="2" key="1">
    <citation type="journal article" date="2019" name="Int. J. Syst. Evol. Microbiol.">
        <title>The Global Catalogue of Microorganisms (GCM) 10K type strain sequencing project: providing services to taxonomists for standard genome sequencing and annotation.</title>
        <authorList>
            <consortium name="The Broad Institute Genomics Platform"/>
            <consortium name="The Broad Institute Genome Sequencing Center for Infectious Disease"/>
            <person name="Wu L."/>
            <person name="Ma J."/>
        </authorList>
    </citation>
    <scope>NUCLEOTIDE SEQUENCE [LARGE SCALE GENOMIC DNA]</scope>
    <source>
        <strain evidence="2">CCUG 59778</strain>
    </source>
</reference>
<sequence>MLEALDLAWDSDEGFLGQLRSGRFLAEAGAGYLVLLQSIEVKEGERLHADFVRLTWFAPMFMEWNVERAVNRGADKESVHRIVDQLRERIMELLGTP</sequence>
<dbReference type="RefSeq" id="WP_378243927.1">
    <property type="nucleotide sequence ID" value="NZ_JBHSKF010000002.1"/>
</dbReference>
<dbReference type="EMBL" id="JBHSKF010000002">
    <property type="protein sequence ID" value="MFC5286201.1"/>
    <property type="molecule type" value="Genomic_DNA"/>
</dbReference>
<protein>
    <submittedName>
        <fullName evidence="1">Uncharacterized protein</fullName>
    </submittedName>
</protein>
<evidence type="ECO:0000313" key="1">
    <source>
        <dbReference type="EMBL" id="MFC5286201.1"/>
    </source>
</evidence>
<evidence type="ECO:0000313" key="2">
    <source>
        <dbReference type="Proteomes" id="UP001596157"/>
    </source>
</evidence>
<dbReference type="Proteomes" id="UP001596157">
    <property type="component" value="Unassembled WGS sequence"/>
</dbReference>